<evidence type="ECO:0000256" key="4">
    <source>
        <dbReference type="ARBA" id="ARBA00023136"/>
    </source>
</evidence>
<dbReference type="InterPro" id="IPR011250">
    <property type="entry name" value="OMP/PagP_B-barrel"/>
</dbReference>
<dbReference type="OrthoDB" id="8562138at2"/>
<dbReference type="SUPFAM" id="SSF56925">
    <property type="entry name" value="OMPA-like"/>
    <property type="match status" value="1"/>
</dbReference>
<dbReference type="Proteomes" id="UP000302163">
    <property type="component" value="Chromosome"/>
</dbReference>
<keyword evidence="4" id="KW-0472">Membrane</keyword>
<dbReference type="AlphaFoldDB" id="A0A4P8YJT4"/>
<feature type="signal peptide" evidence="6">
    <location>
        <begin position="1"/>
        <end position="22"/>
    </location>
</feature>
<feature type="chain" id="PRO_5020607218" evidence="6">
    <location>
        <begin position="23"/>
        <end position="249"/>
    </location>
</feature>
<comment type="similarity">
    <text evidence="2">Belongs to the MipA/OmpV family.</text>
</comment>
<dbReference type="GO" id="GO:0009252">
    <property type="term" value="P:peptidoglycan biosynthetic process"/>
    <property type="evidence" value="ECO:0007669"/>
    <property type="project" value="TreeGrafter"/>
</dbReference>
<name>A0A4P8YJT4_9ENTR</name>
<comment type="subcellular location">
    <subcellularLocation>
        <location evidence="1">Cell outer membrane</location>
    </subcellularLocation>
</comment>
<dbReference type="RefSeq" id="WP_138097180.1">
    <property type="nucleotide sequence ID" value="NZ_CP040428.1"/>
</dbReference>
<protein>
    <submittedName>
        <fullName evidence="7">MipA/OmpV family protein</fullName>
    </submittedName>
</protein>
<dbReference type="Gene3D" id="2.40.160.20">
    <property type="match status" value="1"/>
</dbReference>
<gene>
    <name evidence="7" type="ORF">FEM41_15900</name>
</gene>
<evidence type="ECO:0000313" key="8">
    <source>
        <dbReference type="Proteomes" id="UP000302163"/>
    </source>
</evidence>
<accession>A0A4P8YJT4</accession>
<organism evidence="7 8">
    <name type="scientific">Jejubacter calystegiae</name>
    <dbReference type="NCBI Taxonomy" id="2579935"/>
    <lineage>
        <taxon>Bacteria</taxon>
        <taxon>Pseudomonadati</taxon>
        <taxon>Pseudomonadota</taxon>
        <taxon>Gammaproteobacteria</taxon>
        <taxon>Enterobacterales</taxon>
        <taxon>Enterobacteriaceae</taxon>
        <taxon>Jejubacter</taxon>
    </lineage>
</organism>
<dbReference type="InterPro" id="IPR010583">
    <property type="entry name" value="MipA"/>
</dbReference>
<dbReference type="EMBL" id="CP040428">
    <property type="protein sequence ID" value="QCT21021.1"/>
    <property type="molecule type" value="Genomic_DNA"/>
</dbReference>
<evidence type="ECO:0000256" key="5">
    <source>
        <dbReference type="ARBA" id="ARBA00023237"/>
    </source>
</evidence>
<keyword evidence="3 6" id="KW-0732">Signal</keyword>
<dbReference type="GO" id="GO:0009279">
    <property type="term" value="C:cell outer membrane"/>
    <property type="evidence" value="ECO:0007669"/>
    <property type="project" value="UniProtKB-SubCell"/>
</dbReference>
<evidence type="ECO:0000313" key="7">
    <source>
        <dbReference type="EMBL" id="QCT21021.1"/>
    </source>
</evidence>
<evidence type="ECO:0000256" key="6">
    <source>
        <dbReference type="SAM" id="SignalP"/>
    </source>
</evidence>
<evidence type="ECO:0000256" key="1">
    <source>
        <dbReference type="ARBA" id="ARBA00004442"/>
    </source>
</evidence>
<keyword evidence="5" id="KW-0998">Cell outer membrane</keyword>
<keyword evidence="8" id="KW-1185">Reference proteome</keyword>
<evidence type="ECO:0000256" key="3">
    <source>
        <dbReference type="ARBA" id="ARBA00022729"/>
    </source>
</evidence>
<reference evidence="7 8" key="1">
    <citation type="submission" date="2019-05" db="EMBL/GenBank/DDBJ databases">
        <title>Complete genome sequence of Izhakiella calystegiae KSNA2, an endophyte isolated from beach morning glory (Calystegia soldanella).</title>
        <authorList>
            <person name="Jiang L."/>
            <person name="Jeong J.C."/>
            <person name="Kim C.Y."/>
            <person name="Kim D.H."/>
            <person name="Kim S.W."/>
            <person name="Lee j."/>
        </authorList>
    </citation>
    <scope>NUCLEOTIDE SEQUENCE [LARGE SCALE GENOMIC DNA]</scope>
    <source>
        <strain evidence="7 8">KSNA2</strain>
    </source>
</reference>
<dbReference type="Pfam" id="PF06629">
    <property type="entry name" value="MipA"/>
    <property type="match status" value="1"/>
</dbReference>
<evidence type="ECO:0000256" key="2">
    <source>
        <dbReference type="ARBA" id="ARBA00005722"/>
    </source>
</evidence>
<dbReference type="KEGG" id="izh:FEM41_15900"/>
<proteinExistence type="inferred from homology"/>
<dbReference type="PANTHER" id="PTHR38776">
    <property type="entry name" value="MLTA-INTERACTING PROTEIN-RELATED"/>
    <property type="match status" value="1"/>
</dbReference>
<dbReference type="PANTHER" id="PTHR38776:SF1">
    <property type="entry name" value="MLTA-INTERACTING PROTEIN-RELATED"/>
    <property type="match status" value="1"/>
</dbReference>
<sequence length="249" mass="28552">MTKFKLLAVAVLAAATANTAFADEGIWSLGAAAYIQNSPYKGTNTETRPAPMVGYEGKNFYLRGFNGGYYLWNDKTDKLSIAAWYSPLHFRPKDSGDHQMRRLDYRKSTMMAGLNYAHYTQYGYLRTWLGGDVLGESNGVTWDLAWLYRYTNGRLTITPGIGATWNSENQNQYYYGVRRSESSRSGIRHYNADSDWNPYVELSVNYNLTDNWSIYGMGRYIRFGDEVKDSPMVDRSWMGMLLTGVNYRF</sequence>